<name>A0A090K2Q4_9GAMM</name>
<keyword evidence="2" id="KW-1185">Reference proteome</keyword>
<dbReference type="EMBL" id="LN554848">
    <property type="protein sequence ID" value="CED58008.1"/>
    <property type="molecule type" value="Genomic_DNA"/>
</dbReference>
<dbReference type="HOGENOM" id="CLU_2614163_0_0_6"/>
<accession>A0A090K2Q4</accession>
<sequence>MCERCRHEFNSMYSNTLSIMRKIKDGMTMLLPKALLATEKDNGFGTYSVKIHQNGQPFPFPDKMDALWRLALGFPSLQ</sequence>
<dbReference type="AlphaFoldDB" id="A0A090K2Q4"/>
<reference evidence="2" key="1">
    <citation type="submission" date="2014-09" db="EMBL/GenBank/DDBJ databases">
        <authorList>
            <person name="Hjerde E."/>
        </authorList>
    </citation>
    <scope>NUCLEOTIDE SEQUENCE [LARGE SCALE GENOMIC DNA]</scope>
    <source>
        <strain evidence="2">06/09/139</strain>
        <plasmid evidence="2">pAWOD920</plasmid>
    </source>
</reference>
<geneLocation type="plasmid" evidence="1 2">
    <name>pAWOD920</name>
</geneLocation>
<dbReference type="Proteomes" id="UP000032427">
    <property type="component" value="Plasmid pAWOD920"/>
</dbReference>
<proteinExistence type="predicted"/>
<dbReference type="KEGG" id="awd:AWOD_p920_91"/>
<dbReference type="PATRIC" id="fig|80852.17.peg.4256"/>
<keyword evidence="1" id="KW-0614">Plasmid</keyword>
<organism evidence="1 2">
    <name type="scientific">Aliivibrio wodanis</name>
    <dbReference type="NCBI Taxonomy" id="80852"/>
    <lineage>
        <taxon>Bacteria</taxon>
        <taxon>Pseudomonadati</taxon>
        <taxon>Pseudomonadota</taxon>
        <taxon>Gammaproteobacteria</taxon>
        <taxon>Vibrionales</taxon>
        <taxon>Vibrionaceae</taxon>
        <taxon>Aliivibrio</taxon>
    </lineage>
</organism>
<protein>
    <submittedName>
        <fullName evidence="1">Uncharacterized protein</fullName>
    </submittedName>
</protein>
<dbReference type="GeneID" id="28543659"/>
<evidence type="ECO:0000313" key="1">
    <source>
        <dbReference type="EMBL" id="CED58008.1"/>
    </source>
</evidence>
<evidence type="ECO:0000313" key="2">
    <source>
        <dbReference type="Proteomes" id="UP000032427"/>
    </source>
</evidence>
<gene>
    <name evidence="1" type="ORF">AWOD_p920_91</name>
</gene>